<proteinExistence type="predicted"/>
<dbReference type="EMBL" id="QYAZ01000001">
    <property type="protein sequence ID" value="KAB8123082.1"/>
    <property type="molecule type" value="Genomic_DNA"/>
</dbReference>
<dbReference type="RefSeq" id="WP_153467650.1">
    <property type="nucleotide sequence ID" value="NZ_QYAZ01000001.1"/>
</dbReference>
<evidence type="ECO:0000313" key="2">
    <source>
        <dbReference type="Proteomes" id="UP000427842"/>
    </source>
</evidence>
<dbReference type="Proteomes" id="UP000427842">
    <property type="component" value="Unassembled WGS sequence"/>
</dbReference>
<keyword evidence="2" id="KW-1185">Reference proteome</keyword>
<name>A0ABQ6VSB3_9PROT</name>
<comment type="caution">
    <text evidence="1">The sequence shown here is derived from an EMBL/GenBank/DDBJ whole genome shotgun (WGS) entry which is preliminary data.</text>
</comment>
<protein>
    <submittedName>
        <fullName evidence="1">DUF3486 family protein</fullName>
    </submittedName>
</protein>
<organism evidence="1 2">
    <name type="scientific">Komagataeibacter medellinensis</name>
    <dbReference type="NCBI Taxonomy" id="1177712"/>
    <lineage>
        <taxon>Bacteria</taxon>
        <taxon>Pseudomonadati</taxon>
        <taxon>Pseudomonadota</taxon>
        <taxon>Alphaproteobacteria</taxon>
        <taxon>Acetobacterales</taxon>
        <taxon>Acetobacteraceae</taxon>
        <taxon>Komagataeibacter</taxon>
    </lineage>
</organism>
<reference evidence="1 2" key="1">
    <citation type="submission" date="2018-09" db="EMBL/GenBank/DDBJ databases">
        <title>Genome sequence and characterization of the bcs clusters for the production of nanocellulose from the low pH resistant strain Komagataeibacter medellinensis ID13488.</title>
        <authorList>
            <person name="Hernandez-Arriaga A.M."/>
            <person name="Del Cerro C."/>
            <person name="Urbina L."/>
            <person name="Eceiza A."/>
            <person name="Retegi A."/>
            <person name="Prieto M.A."/>
        </authorList>
    </citation>
    <scope>NUCLEOTIDE SEQUENCE [LARGE SCALE GENOMIC DNA]</scope>
    <source>
        <strain evidence="1 2">ID13488</strain>
    </source>
</reference>
<accession>A0ABQ6VSB3</accession>
<evidence type="ECO:0000313" key="1">
    <source>
        <dbReference type="EMBL" id="KAB8123082.1"/>
    </source>
</evidence>
<gene>
    <name evidence="1" type="ORF">D3W54_01290</name>
</gene>
<dbReference type="InterPro" id="IPR021874">
    <property type="entry name" value="Phage_Mu_Gp27"/>
</dbReference>
<sequence length="191" mass="21045">MSRPSRIEREDEEIREEIAKARAHGMTIDEILALLREGYGRDFSRSAMGRHCQKLDKLGAKARQSRMVAEALARQMGDASVSRHMRANVEMLHGVMLNLFLAAESPDGTASKKGAEALNGDPEGLMFLAKTLDHLAKASKTDTEFVAKIEEQHEARLRRQVEQAVTTNAKRQGLSAETVAAMLDGAFGVKK</sequence>
<dbReference type="Pfam" id="PF11985">
    <property type="entry name" value="Phage_Mu_Gp27"/>
    <property type="match status" value="1"/>
</dbReference>